<sequence>MDEDGVAVGGSGGRRELDDGETGKVTYVGDWTKCIVLKEGVRLEEVRRMVSEITSNVLTVHQLWYSLKYDRGMVMELEGDDDLRMFSKGNDEHVYLYVGDNDGPKRHAQKATWRYDHGVVCGRSDRDRDDMVQEGRKRAALEGHLAHSPMSGEMLTAQRLDIALLEIHRAASKCGNIHEDHDKYTAVMPTATLL</sequence>
<dbReference type="EMBL" id="JAKOGI010000166">
    <property type="protein sequence ID" value="KAJ8441438.1"/>
    <property type="molecule type" value="Genomic_DNA"/>
</dbReference>
<keyword evidence="2" id="KW-1185">Reference proteome</keyword>
<evidence type="ECO:0000313" key="2">
    <source>
        <dbReference type="Proteomes" id="UP001153076"/>
    </source>
</evidence>
<accession>A0A9Q1KEL6</accession>
<name>A0A9Q1KEL6_9CARY</name>
<organism evidence="1 2">
    <name type="scientific">Carnegiea gigantea</name>
    <dbReference type="NCBI Taxonomy" id="171969"/>
    <lineage>
        <taxon>Eukaryota</taxon>
        <taxon>Viridiplantae</taxon>
        <taxon>Streptophyta</taxon>
        <taxon>Embryophyta</taxon>
        <taxon>Tracheophyta</taxon>
        <taxon>Spermatophyta</taxon>
        <taxon>Magnoliopsida</taxon>
        <taxon>eudicotyledons</taxon>
        <taxon>Gunneridae</taxon>
        <taxon>Pentapetalae</taxon>
        <taxon>Caryophyllales</taxon>
        <taxon>Cactineae</taxon>
        <taxon>Cactaceae</taxon>
        <taxon>Cactoideae</taxon>
        <taxon>Echinocereeae</taxon>
        <taxon>Carnegiea</taxon>
    </lineage>
</organism>
<dbReference type="Proteomes" id="UP001153076">
    <property type="component" value="Unassembled WGS sequence"/>
</dbReference>
<protein>
    <submittedName>
        <fullName evidence="1">Uncharacterized protein</fullName>
    </submittedName>
</protein>
<gene>
    <name evidence="1" type="ORF">Cgig2_023624</name>
</gene>
<evidence type="ECO:0000313" key="1">
    <source>
        <dbReference type="EMBL" id="KAJ8441438.1"/>
    </source>
</evidence>
<dbReference type="AlphaFoldDB" id="A0A9Q1KEL6"/>
<comment type="caution">
    <text evidence="1">The sequence shown here is derived from an EMBL/GenBank/DDBJ whole genome shotgun (WGS) entry which is preliminary data.</text>
</comment>
<reference evidence="1" key="1">
    <citation type="submission" date="2022-04" db="EMBL/GenBank/DDBJ databases">
        <title>Carnegiea gigantea Genome sequencing and assembly v2.</title>
        <authorList>
            <person name="Copetti D."/>
            <person name="Sanderson M.J."/>
            <person name="Burquez A."/>
            <person name="Wojciechowski M.F."/>
        </authorList>
    </citation>
    <scope>NUCLEOTIDE SEQUENCE</scope>
    <source>
        <strain evidence="1">SGP5-SGP5p</strain>
        <tissue evidence="1">Aerial part</tissue>
    </source>
</reference>
<proteinExistence type="predicted"/>